<dbReference type="NCBIfam" id="TIGR01730">
    <property type="entry name" value="RND_mfp"/>
    <property type="match status" value="1"/>
</dbReference>
<evidence type="ECO:0000313" key="7">
    <source>
        <dbReference type="EMBL" id="SDI46384.1"/>
    </source>
</evidence>
<evidence type="ECO:0000313" key="8">
    <source>
        <dbReference type="Proteomes" id="UP000199382"/>
    </source>
</evidence>
<evidence type="ECO:0000259" key="6">
    <source>
        <dbReference type="Pfam" id="PF25967"/>
    </source>
</evidence>
<dbReference type="STRING" id="571298.SAMN04488026_100373"/>
<gene>
    <name evidence="7" type="ORF">SAMN04488026_100373</name>
</gene>
<feature type="domain" description="Multidrug resistance protein MdtA-like C-terminal permuted SH3" evidence="6">
    <location>
        <begin position="370"/>
        <end position="424"/>
    </location>
</feature>
<dbReference type="InterPro" id="IPR006143">
    <property type="entry name" value="RND_pump_MFP"/>
</dbReference>
<reference evidence="7 8" key="1">
    <citation type="submission" date="2016-10" db="EMBL/GenBank/DDBJ databases">
        <authorList>
            <person name="de Groot N.N."/>
        </authorList>
    </citation>
    <scope>NUCLEOTIDE SEQUENCE [LARGE SCALE GENOMIC DNA]</scope>
    <source>
        <strain evidence="7 8">DSM 25294</strain>
    </source>
</reference>
<sequence>MNLRPLLIIPPIILGFIGFKMMTQQDQTLPPPPAESHLAVRVSAVVPHEVSATAVGYGRAEPVRDWSAISEVQGRIVMLADGLAVGSFVDAGTVLAEIDRTDYELSRQKSLANIAAAEAQLAELERQEVNSRASLEVEQRILAVAQAEYDRIASLVGRGTSTQATLDSTQKVLLAQTNAVTKLENTLALYPSQRETLEATLAVRRAELAEAERSLEKATILAPFRGRISAMNVETGQFVRTGDTLLTMDDTAAVEITAEVQPSEFVPMVTVALGDRFTSDTVVDVTKAIEIFTEAGITAQVSMQIAGISAHWPAEIVRLRGTMDSETGTLGIVVRVKDPMVSQRQINRPPLNVGAFVTVTFSSQPHPDGLTVPRRALRYADDGAPFVYVADGESRLDTRKIETGQVIGENVMVLGGLEGGEMLVLTDPRPPVIGMKLDLVPVEGDSPAEGE</sequence>
<evidence type="ECO:0000256" key="2">
    <source>
        <dbReference type="ARBA" id="ARBA00009477"/>
    </source>
</evidence>
<organism evidence="7 8">
    <name type="scientific">Aliiruegeria lutimaris</name>
    <dbReference type="NCBI Taxonomy" id="571298"/>
    <lineage>
        <taxon>Bacteria</taxon>
        <taxon>Pseudomonadati</taxon>
        <taxon>Pseudomonadota</taxon>
        <taxon>Alphaproteobacteria</taxon>
        <taxon>Rhodobacterales</taxon>
        <taxon>Roseobacteraceae</taxon>
        <taxon>Aliiruegeria</taxon>
    </lineage>
</organism>
<dbReference type="EMBL" id="FNEK01000003">
    <property type="protein sequence ID" value="SDI46384.1"/>
    <property type="molecule type" value="Genomic_DNA"/>
</dbReference>
<name>A0A1G8KSG9_9RHOB</name>
<dbReference type="AlphaFoldDB" id="A0A1G8KSG9"/>
<dbReference type="OrthoDB" id="7811737at2"/>
<dbReference type="InterPro" id="IPR058625">
    <property type="entry name" value="MdtA-like_BSH"/>
</dbReference>
<dbReference type="Gene3D" id="2.40.30.170">
    <property type="match status" value="1"/>
</dbReference>
<dbReference type="GO" id="GO:1990281">
    <property type="term" value="C:efflux pump complex"/>
    <property type="evidence" value="ECO:0007669"/>
    <property type="project" value="TreeGrafter"/>
</dbReference>
<dbReference type="Pfam" id="PF25917">
    <property type="entry name" value="BSH_RND"/>
    <property type="match status" value="1"/>
</dbReference>
<evidence type="ECO:0000256" key="4">
    <source>
        <dbReference type="SAM" id="Coils"/>
    </source>
</evidence>
<evidence type="ECO:0000256" key="1">
    <source>
        <dbReference type="ARBA" id="ARBA00004196"/>
    </source>
</evidence>
<protein>
    <submittedName>
        <fullName evidence="7">RND family efflux transporter, MFP subunit</fullName>
    </submittedName>
</protein>
<dbReference type="Pfam" id="PF25967">
    <property type="entry name" value="RND-MFP_C"/>
    <property type="match status" value="1"/>
</dbReference>
<dbReference type="InterPro" id="IPR058627">
    <property type="entry name" value="MdtA-like_C"/>
</dbReference>
<dbReference type="Gene3D" id="2.40.420.20">
    <property type="match status" value="1"/>
</dbReference>
<dbReference type="SUPFAM" id="SSF111369">
    <property type="entry name" value="HlyD-like secretion proteins"/>
    <property type="match status" value="1"/>
</dbReference>
<keyword evidence="8" id="KW-1185">Reference proteome</keyword>
<dbReference type="Proteomes" id="UP000199382">
    <property type="component" value="Unassembled WGS sequence"/>
</dbReference>
<dbReference type="GO" id="GO:0015562">
    <property type="term" value="F:efflux transmembrane transporter activity"/>
    <property type="evidence" value="ECO:0007669"/>
    <property type="project" value="TreeGrafter"/>
</dbReference>
<keyword evidence="4" id="KW-0175">Coiled coil</keyword>
<feature type="domain" description="Multidrug resistance protein MdtA-like barrel-sandwich hybrid" evidence="5">
    <location>
        <begin position="70"/>
        <end position="245"/>
    </location>
</feature>
<dbReference type="Gene3D" id="1.10.287.470">
    <property type="entry name" value="Helix hairpin bin"/>
    <property type="match status" value="1"/>
</dbReference>
<dbReference type="RefSeq" id="WP_093148798.1">
    <property type="nucleotide sequence ID" value="NZ_FNEK01000003.1"/>
</dbReference>
<evidence type="ECO:0000259" key="5">
    <source>
        <dbReference type="Pfam" id="PF25917"/>
    </source>
</evidence>
<comment type="similarity">
    <text evidence="2">Belongs to the membrane fusion protein (MFP) (TC 8.A.1) family.</text>
</comment>
<accession>A0A1G8KSG9</accession>
<comment type="subcellular location">
    <subcellularLocation>
        <location evidence="1">Cell envelope</location>
    </subcellularLocation>
</comment>
<dbReference type="PANTHER" id="PTHR30469">
    <property type="entry name" value="MULTIDRUG RESISTANCE PROTEIN MDTA"/>
    <property type="match status" value="1"/>
</dbReference>
<dbReference type="Gene3D" id="2.40.50.100">
    <property type="match status" value="1"/>
</dbReference>
<keyword evidence="3" id="KW-0813">Transport</keyword>
<evidence type="ECO:0000256" key="3">
    <source>
        <dbReference type="ARBA" id="ARBA00022448"/>
    </source>
</evidence>
<proteinExistence type="inferred from homology"/>
<feature type="coiled-coil region" evidence="4">
    <location>
        <begin position="107"/>
        <end position="134"/>
    </location>
</feature>